<name>A0A1F4S0W8_UNCSA</name>
<dbReference type="InterPro" id="IPR015422">
    <property type="entry name" value="PyrdxlP-dep_Trfase_small"/>
</dbReference>
<evidence type="ECO:0000256" key="4">
    <source>
        <dbReference type="PIRSR" id="PIRSR000390-2"/>
    </source>
</evidence>
<dbReference type="GO" id="GO:0008483">
    <property type="term" value="F:transaminase activity"/>
    <property type="evidence" value="ECO:0007669"/>
    <property type="project" value="TreeGrafter"/>
</dbReference>
<dbReference type="AlphaFoldDB" id="A0A1F4S0W8"/>
<proteinExistence type="inferred from homology"/>
<dbReference type="PANTHER" id="PTHR30244:SF36">
    <property type="entry name" value="3-OXO-GLUCOSE-6-PHOSPHATE:GLUTAMATE AMINOTRANSFERASE"/>
    <property type="match status" value="1"/>
</dbReference>
<dbReference type="InterPro" id="IPR015424">
    <property type="entry name" value="PyrdxlP-dep_Trfase"/>
</dbReference>
<accession>A0A1F4S0W8</accession>
<dbReference type="PIRSF" id="PIRSF000390">
    <property type="entry name" value="PLP_StrS"/>
    <property type="match status" value="1"/>
</dbReference>
<gene>
    <name evidence="6" type="ORF">A2290_06240</name>
</gene>
<dbReference type="InterPro" id="IPR000653">
    <property type="entry name" value="DegT/StrS_aminotransferase"/>
</dbReference>
<feature type="active site" description="Proton acceptor" evidence="3">
    <location>
        <position position="186"/>
    </location>
</feature>
<evidence type="ECO:0000256" key="5">
    <source>
        <dbReference type="RuleBase" id="RU004508"/>
    </source>
</evidence>
<organism evidence="6 7">
    <name type="scientific">candidate division WOR-1 bacterium RIFOXYB2_FULL_36_35</name>
    <dbReference type="NCBI Taxonomy" id="1802578"/>
    <lineage>
        <taxon>Bacteria</taxon>
        <taxon>Bacillati</taxon>
        <taxon>Saganbacteria</taxon>
    </lineage>
</organism>
<dbReference type="Proteomes" id="UP000177905">
    <property type="component" value="Unassembled WGS sequence"/>
</dbReference>
<evidence type="ECO:0000256" key="2">
    <source>
        <dbReference type="ARBA" id="ARBA00037999"/>
    </source>
</evidence>
<dbReference type="FunFam" id="3.40.640.10:FF:000089">
    <property type="entry name" value="Aminotransferase, DegT/DnrJ/EryC1/StrS family"/>
    <property type="match status" value="1"/>
</dbReference>
<evidence type="ECO:0000256" key="3">
    <source>
        <dbReference type="PIRSR" id="PIRSR000390-1"/>
    </source>
</evidence>
<keyword evidence="1 4" id="KW-0663">Pyridoxal phosphate</keyword>
<comment type="similarity">
    <text evidence="2 5">Belongs to the DegT/DnrJ/EryC1 family.</text>
</comment>
<comment type="caution">
    <text evidence="6">The sequence shown here is derived from an EMBL/GenBank/DDBJ whole genome shotgun (WGS) entry which is preliminary data.</text>
</comment>
<dbReference type="Gene3D" id="3.90.1150.10">
    <property type="entry name" value="Aspartate Aminotransferase, domain 1"/>
    <property type="match status" value="1"/>
</dbReference>
<protein>
    <submittedName>
        <fullName evidence="6">Transcriptional regulator</fullName>
    </submittedName>
</protein>
<reference evidence="6 7" key="1">
    <citation type="journal article" date="2016" name="Nat. Commun.">
        <title>Thousands of microbial genomes shed light on interconnected biogeochemical processes in an aquifer system.</title>
        <authorList>
            <person name="Anantharaman K."/>
            <person name="Brown C.T."/>
            <person name="Hug L.A."/>
            <person name="Sharon I."/>
            <person name="Castelle C.J."/>
            <person name="Probst A.J."/>
            <person name="Thomas B.C."/>
            <person name="Singh A."/>
            <person name="Wilkins M.J."/>
            <person name="Karaoz U."/>
            <person name="Brodie E.L."/>
            <person name="Williams K.H."/>
            <person name="Hubbard S.S."/>
            <person name="Banfield J.F."/>
        </authorList>
    </citation>
    <scope>NUCLEOTIDE SEQUENCE [LARGE SCALE GENOMIC DNA]</scope>
</reference>
<feature type="modified residue" description="N6-(pyridoxal phosphate)lysine" evidence="4">
    <location>
        <position position="186"/>
    </location>
</feature>
<dbReference type="InterPro" id="IPR015421">
    <property type="entry name" value="PyrdxlP-dep_Trfase_major"/>
</dbReference>
<dbReference type="PANTHER" id="PTHR30244">
    <property type="entry name" value="TRANSAMINASE"/>
    <property type="match status" value="1"/>
</dbReference>
<dbReference type="SUPFAM" id="SSF53383">
    <property type="entry name" value="PLP-dependent transferases"/>
    <property type="match status" value="1"/>
</dbReference>
<dbReference type="Gene3D" id="3.40.640.10">
    <property type="entry name" value="Type I PLP-dependent aspartate aminotransferase-like (Major domain)"/>
    <property type="match status" value="1"/>
</dbReference>
<evidence type="ECO:0000256" key="1">
    <source>
        <dbReference type="ARBA" id="ARBA00022898"/>
    </source>
</evidence>
<sequence>MAVPFFDIKRQISSIRNEIDTAISEVIDNGAFILGPKVKELEDFAAKYIGAKHAIGVASGTDALMLALKALNIKKDAEVITTPFTFVATLDAIEFCGATPVFVDIDPDTFNIDTKKIEAAITKKTEVILPVHLYGQPANMEEMLSIAKKYNLKVVEDAAQAIGAKYNNKYVGSLGEVGCFSFFPTKNLGCFGDGGLVTTNSDEIAKMLRILKGHGSTITYHYDFVGHNSRLDSIQAAILLIRFKYLEEWTNKRRENAKLYKELLKDIKEISLPKEDPKIFHVYNQFTIKVEARNELLDFLKSKNIGCAIYYPLSLHLQNAFKSLGFKNGDFPISEKTQESVISLPIFPELTREEIEEVVDGIKKFYGKS</sequence>
<dbReference type="GO" id="GO:0030170">
    <property type="term" value="F:pyridoxal phosphate binding"/>
    <property type="evidence" value="ECO:0007669"/>
    <property type="project" value="UniProtKB-ARBA"/>
</dbReference>
<dbReference type="CDD" id="cd00616">
    <property type="entry name" value="AHBA_syn"/>
    <property type="match status" value="1"/>
</dbReference>
<dbReference type="GO" id="GO:0000271">
    <property type="term" value="P:polysaccharide biosynthetic process"/>
    <property type="evidence" value="ECO:0007669"/>
    <property type="project" value="TreeGrafter"/>
</dbReference>
<evidence type="ECO:0000313" key="6">
    <source>
        <dbReference type="EMBL" id="OGC14086.1"/>
    </source>
</evidence>
<dbReference type="Pfam" id="PF01041">
    <property type="entry name" value="DegT_DnrJ_EryC1"/>
    <property type="match status" value="1"/>
</dbReference>
<evidence type="ECO:0000313" key="7">
    <source>
        <dbReference type="Proteomes" id="UP000177905"/>
    </source>
</evidence>
<dbReference type="EMBL" id="MEUA01000041">
    <property type="protein sequence ID" value="OGC14086.1"/>
    <property type="molecule type" value="Genomic_DNA"/>
</dbReference>